<accession>A0ABV0ENM3</accession>
<evidence type="ECO:0000313" key="1">
    <source>
        <dbReference type="EMBL" id="MEO1770215.1"/>
    </source>
</evidence>
<name>A0ABV0ENM3_9ENTE</name>
<keyword evidence="2" id="KW-1185">Reference proteome</keyword>
<sequence>MPTTKLVARFQTEDGKMQTWSYETPNTSKTADEMKETLERMTQLNLFQKHGIRQFAAIQSAEFITTKETTIF</sequence>
<protein>
    <recommendedName>
        <fullName evidence="3">DUF2922 domain-containing protein</fullName>
    </recommendedName>
</protein>
<dbReference type="InterPro" id="IPR021321">
    <property type="entry name" value="DUF2922"/>
</dbReference>
<gene>
    <name evidence="1" type="ORF">JZO67_002166</name>
</gene>
<comment type="caution">
    <text evidence="1">The sequence shown here is derived from an EMBL/GenBank/DDBJ whole genome shotgun (WGS) entry which is preliminary data.</text>
</comment>
<dbReference type="Proteomes" id="UP000664357">
    <property type="component" value="Unassembled WGS sequence"/>
</dbReference>
<organism evidence="1 2">
    <name type="scientific">Candidatus Enterococcus ferrettii</name>
    <dbReference type="NCBI Taxonomy" id="2815324"/>
    <lineage>
        <taxon>Bacteria</taxon>
        <taxon>Bacillati</taxon>
        <taxon>Bacillota</taxon>
        <taxon>Bacilli</taxon>
        <taxon>Lactobacillales</taxon>
        <taxon>Enterococcaceae</taxon>
        <taxon>Enterococcus</taxon>
    </lineage>
</organism>
<dbReference type="RefSeq" id="WP_207705288.1">
    <property type="nucleotide sequence ID" value="NZ_JAFREL020000001.1"/>
</dbReference>
<evidence type="ECO:0000313" key="2">
    <source>
        <dbReference type="Proteomes" id="UP000664357"/>
    </source>
</evidence>
<dbReference type="EMBL" id="JAFREL020000001">
    <property type="protein sequence ID" value="MEO1770215.1"/>
    <property type="molecule type" value="Genomic_DNA"/>
</dbReference>
<dbReference type="Pfam" id="PF11148">
    <property type="entry name" value="DUF2922"/>
    <property type="match status" value="1"/>
</dbReference>
<proteinExistence type="predicted"/>
<reference evidence="1 2" key="2">
    <citation type="submission" date="2024-02" db="EMBL/GenBank/DDBJ databases">
        <title>The Genome Sequence of Enterococcus sp. DIV0159.</title>
        <authorList>
            <person name="Earl A."/>
            <person name="Manson A."/>
            <person name="Gilmore M."/>
            <person name="Sanders J."/>
            <person name="Shea T."/>
            <person name="Howe W."/>
            <person name="Livny J."/>
            <person name="Cuomo C."/>
            <person name="Neafsey D."/>
            <person name="Birren B."/>
        </authorList>
    </citation>
    <scope>NUCLEOTIDE SEQUENCE [LARGE SCALE GENOMIC DNA]</scope>
    <source>
        <strain evidence="1 2">665A</strain>
    </source>
</reference>
<reference evidence="1 2" key="1">
    <citation type="submission" date="2021-03" db="EMBL/GenBank/DDBJ databases">
        <authorList>
            <person name="Gilmore M.S."/>
            <person name="Schwartzman J."/>
            <person name="Van Tyne D."/>
            <person name="Martin M."/>
            <person name="Earl A.M."/>
            <person name="Manson A.L."/>
            <person name="Straub T."/>
            <person name="Salamzade R."/>
            <person name="Saavedra J."/>
            <person name="Lebreton F."/>
            <person name="Prichula J."/>
            <person name="Schaufler K."/>
            <person name="Gaca A."/>
            <person name="Sgardioli B."/>
            <person name="Wagenaar J."/>
            <person name="Strong T."/>
        </authorList>
    </citation>
    <scope>NUCLEOTIDE SEQUENCE [LARGE SCALE GENOMIC DNA]</scope>
    <source>
        <strain evidence="1 2">665A</strain>
    </source>
</reference>
<evidence type="ECO:0008006" key="3">
    <source>
        <dbReference type="Google" id="ProtNLM"/>
    </source>
</evidence>